<accession>A0A0D2P0H1</accession>
<gene>
    <name evidence="1" type="ORF">HYPSUDRAFT_200647</name>
</gene>
<evidence type="ECO:0000313" key="2">
    <source>
        <dbReference type="Proteomes" id="UP000054270"/>
    </source>
</evidence>
<name>A0A0D2P0H1_HYPSF</name>
<sequence>MGRKRIYHTPEAKLAANRAKSKRHYDKVKDIINAKRRKQYSKKVTKSKADLLIDLPSKVNNGAKETNSCPEPFDPLATWVEHAKRLARRLHTVTNGPPAIFVDHLCRQFIISNETEPLNTSIEHLGSVLKSVSQCHDKVLQLSGVGPELASVTAIMKDVRMIIGWIDEILCVYLVDKNGVSTMYSDKRFMFQGT</sequence>
<dbReference type="OMA" id="ATWVEHA"/>
<reference evidence="2" key="1">
    <citation type="submission" date="2014-04" db="EMBL/GenBank/DDBJ databases">
        <title>Evolutionary Origins and Diversification of the Mycorrhizal Mutualists.</title>
        <authorList>
            <consortium name="DOE Joint Genome Institute"/>
            <consortium name="Mycorrhizal Genomics Consortium"/>
            <person name="Kohler A."/>
            <person name="Kuo A."/>
            <person name="Nagy L.G."/>
            <person name="Floudas D."/>
            <person name="Copeland A."/>
            <person name="Barry K.W."/>
            <person name="Cichocki N."/>
            <person name="Veneault-Fourrey C."/>
            <person name="LaButti K."/>
            <person name="Lindquist E.A."/>
            <person name="Lipzen A."/>
            <person name="Lundell T."/>
            <person name="Morin E."/>
            <person name="Murat C."/>
            <person name="Riley R."/>
            <person name="Ohm R."/>
            <person name="Sun H."/>
            <person name="Tunlid A."/>
            <person name="Henrissat B."/>
            <person name="Grigoriev I.V."/>
            <person name="Hibbett D.S."/>
            <person name="Martin F."/>
        </authorList>
    </citation>
    <scope>NUCLEOTIDE SEQUENCE [LARGE SCALE GENOMIC DNA]</scope>
    <source>
        <strain evidence="2">FD-334 SS-4</strain>
    </source>
</reference>
<dbReference type="EMBL" id="KN817537">
    <property type="protein sequence ID" value="KJA24434.1"/>
    <property type="molecule type" value="Genomic_DNA"/>
</dbReference>
<organism evidence="1 2">
    <name type="scientific">Hypholoma sublateritium (strain FD-334 SS-4)</name>
    <dbReference type="NCBI Taxonomy" id="945553"/>
    <lineage>
        <taxon>Eukaryota</taxon>
        <taxon>Fungi</taxon>
        <taxon>Dikarya</taxon>
        <taxon>Basidiomycota</taxon>
        <taxon>Agaricomycotina</taxon>
        <taxon>Agaricomycetes</taxon>
        <taxon>Agaricomycetidae</taxon>
        <taxon>Agaricales</taxon>
        <taxon>Agaricineae</taxon>
        <taxon>Strophariaceae</taxon>
        <taxon>Hypholoma</taxon>
    </lineage>
</organism>
<proteinExistence type="predicted"/>
<evidence type="ECO:0000313" key="1">
    <source>
        <dbReference type="EMBL" id="KJA24434.1"/>
    </source>
</evidence>
<keyword evidence="2" id="KW-1185">Reference proteome</keyword>
<dbReference type="Proteomes" id="UP000054270">
    <property type="component" value="Unassembled WGS sequence"/>
</dbReference>
<dbReference type="AlphaFoldDB" id="A0A0D2P0H1"/>
<dbReference type="OrthoDB" id="2654423at2759"/>
<protein>
    <submittedName>
        <fullName evidence="1">Uncharacterized protein</fullName>
    </submittedName>
</protein>